<evidence type="ECO:0000256" key="2">
    <source>
        <dbReference type="ARBA" id="ARBA00022737"/>
    </source>
</evidence>
<protein>
    <recommendedName>
        <fullName evidence="6">Reverse transcriptase domain-containing protein</fullName>
    </recommendedName>
</protein>
<dbReference type="InterPro" id="IPR004092">
    <property type="entry name" value="Mbt"/>
</dbReference>
<dbReference type="Gene3D" id="2.30.30.140">
    <property type="match status" value="2"/>
</dbReference>
<dbReference type="PANTHER" id="PTHR15856">
    <property type="entry name" value="PHD FINGER PROTEIN 20-RELATED"/>
    <property type="match status" value="1"/>
</dbReference>
<dbReference type="GO" id="GO:0006355">
    <property type="term" value="P:regulation of DNA-templated transcription"/>
    <property type="evidence" value="ECO:0007669"/>
    <property type="project" value="InterPro"/>
</dbReference>
<dbReference type="Proteomes" id="UP000001038">
    <property type="component" value="Chromosome 7"/>
</dbReference>
<dbReference type="InParanoid" id="A0A3B3H7M8"/>
<evidence type="ECO:0000313" key="4">
    <source>
        <dbReference type="Ensembl" id="ENSORLP00000027929.1"/>
    </source>
</evidence>
<dbReference type="InterPro" id="IPR043449">
    <property type="entry name" value="PHF20-like"/>
</dbReference>
<dbReference type="Pfam" id="PF02820">
    <property type="entry name" value="MBT"/>
    <property type="match status" value="1"/>
</dbReference>
<dbReference type="PANTHER" id="PTHR15856:SF27">
    <property type="entry name" value="PHD FINGER PROTEIN 20"/>
    <property type="match status" value="1"/>
</dbReference>
<comment type="subcellular location">
    <subcellularLocation>
        <location evidence="1">Nucleus</location>
    </subcellularLocation>
</comment>
<dbReference type="GO" id="GO:0005654">
    <property type="term" value="C:nucleoplasm"/>
    <property type="evidence" value="ECO:0007669"/>
    <property type="project" value="UniProtKB-ARBA"/>
</dbReference>
<evidence type="ECO:0000256" key="1">
    <source>
        <dbReference type="ARBA" id="ARBA00004123"/>
    </source>
</evidence>
<dbReference type="FunFam" id="2.30.30.140:FF:000049">
    <property type="entry name" value="PHD finger protein 20 (Predicted)"/>
    <property type="match status" value="1"/>
</dbReference>
<evidence type="ECO:0000313" key="5">
    <source>
        <dbReference type="Proteomes" id="UP000001038"/>
    </source>
</evidence>
<evidence type="ECO:0000256" key="3">
    <source>
        <dbReference type="ARBA" id="ARBA00023242"/>
    </source>
</evidence>
<proteinExistence type="predicted"/>
<dbReference type="AlphaFoldDB" id="A0A3B3H7M8"/>
<dbReference type="CDD" id="cd20104">
    <property type="entry name" value="MBT_PHF20L1-like"/>
    <property type="match status" value="1"/>
</dbReference>
<dbReference type="GeneTree" id="ENSGT00940000156477"/>
<keyword evidence="3" id="KW-0539">Nucleus</keyword>
<reference evidence="4" key="3">
    <citation type="submission" date="2025-09" db="UniProtKB">
        <authorList>
            <consortium name="Ensembl"/>
        </authorList>
    </citation>
    <scope>IDENTIFICATION</scope>
    <source>
        <strain evidence="4">Hd-rR</strain>
    </source>
</reference>
<sequence length="174" mass="20358">MKTPPDRSGIKFEVGAQLEARDPHKKWYPATIERIDYEKEQVLIHYRQWSRRHNEWFQWNSPYLRPLERVSLRRQGLSPLQSTPMFVTGTKVLACWTDCRFYPAKILRVNKDGELLALLLPALLKIVNYLTINFDSQKLSVLVLLDLREAFDTVDHQILLDRLRSLVGLSGNVL</sequence>
<name>A0A3B3H7M8_ORYLA</name>
<dbReference type="Ensembl" id="ENSORLT00000035006.1">
    <property type="protein sequence ID" value="ENSORLP00000027929.1"/>
    <property type="gene ID" value="ENSORLG00000025286.1"/>
</dbReference>
<reference evidence="4" key="2">
    <citation type="submission" date="2025-08" db="UniProtKB">
        <authorList>
            <consortium name="Ensembl"/>
        </authorList>
    </citation>
    <scope>IDENTIFICATION</scope>
    <source>
        <strain evidence="4">Hd-rR</strain>
    </source>
</reference>
<accession>A0A3B3H7M8</accession>
<dbReference type="SUPFAM" id="SSF63748">
    <property type="entry name" value="Tudor/PWWP/MBT"/>
    <property type="match status" value="1"/>
</dbReference>
<keyword evidence="5" id="KW-1185">Reference proteome</keyword>
<dbReference type="STRING" id="8090.ENSORLP00000027929"/>
<keyword evidence="2" id="KW-0677">Repeat</keyword>
<dbReference type="Bgee" id="ENSORLG00000025286">
    <property type="expression patterns" value="Expressed in animal zygote and 15 other cell types or tissues"/>
</dbReference>
<reference evidence="4 5" key="1">
    <citation type="journal article" date="2007" name="Nature">
        <title>The medaka draft genome and insights into vertebrate genome evolution.</title>
        <authorList>
            <person name="Kasahara M."/>
            <person name="Naruse K."/>
            <person name="Sasaki S."/>
            <person name="Nakatani Y."/>
            <person name="Qu W."/>
            <person name="Ahsan B."/>
            <person name="Yamada T."/>
            <person name="Nagayasu Y."/>
            <person name="Doi K."/>
            <person name="Kasai Y."/>
            <person name="Jindo T."/>
            <person name="Kobayashi D."/>
            <person name="Shimada A."/>
            <person name="Toyoda A."/>
            <person name="Kuroki Y."/>
            <person name="Fujiyama A."/>
            <person name="Sasaki T."/>
            <person name="Shimizu A."/>
            <person name="Asakawa S."/>
            <person name="Shimizu N."/>
            <person name="Hashimoto S."/>
            <person name="Yang J."/>
            <person name="Lee Y."/>
            <person name="Matsushima K."/>
            <person name="Sugano S."/>
            <person name="Sakaizumi M."/>
            <person name="Narita T."/>
            <person name="Ohishi K."/>
            <person name="Haga S."/>
            <person name="Ohta F."/>
            <person name="Nomoto H."/>
            <person name="Nogata K."/>
            <person name="Morishita T."/>
            <person name="Endo T."/>
            <person name="Shin-I T."/>
            <person name="Takeda H."/>
            <person name="Morishita S."/>
            <person name="Kohara Y."/>
        </authorList>
    </citation>
    <scope>NUCLEOTIDE SEQUENCE [LARGE SCALE GENOMIC DNA]</scope>
    <source>
        <strain evidence="4 5">Hd-rR</strain>
    </source>
</reference>
<evidence type="ECO:0008006" key="6">
    <source>
        <dbReference type="Google" id="ProtNLM"/>
    </source>
</evidence>
<organism evidence="4 5">
    <name type="scientific">Oryzias latipes</name>
    <name type="common">Japanese rice fish</name>
    <name type="synonym">Japanese killifish</name>
    <dbReference type="NCBI Taxonomy" id="8090"/>
    <lineage>
        <taxon>Eukaryota</taxon>
        <taxon>Metazoa</taxon>
        <taxon>Chordata</taxon>
        <taxon>Craniata</taxon>
        <taxon>Vertebrata</taxon>
        <taxon>Euteleostomi</taxon>
        <taxon>Actinopterygii</taxon>
        <taxon>Neopterygii</taxon>
        <taxon>Teleostei</taxon>
        <taxon>Neoteleostei</taxon>
        <taxon>Acanthomorphata</taxon>
        <taxon>Ovalentaria</taxon>
        <taxon>Atherinomorphae</taxon>
        <taxon>Beloniformes</taxon>
        <taxon>Adrianichthyidae</taxon>
        <taxon>Oryziinae</taxon>
        <taxon>Oryzias</taxon>
    </lineage>
</organism>